<feature type="transmembrane region" description="Helical" evidence="1">
    <location>
        <begin position="226"/>
        <end position="246"/>
    </location>
</feature>
<feature type="transmembrane region" description="Helical" evidence="1">
    <location>
        <begin position="177"/>
        <end position="198"/>
    </location>
</feature>
<gene>
    <name evidence="2" type="ORF">H8Z76_07540</name>
</gene>
<feature type="transmembrane region" description="Helical" evidence="1">
    <location>
        <begin position="51"/>
        <end position="69"/>
    </location>
</feature>
<name>A0ABR7IAG7_9FIRM</name>
<reference evidence="2 3" key="1">
    <citation type="submission" date="2020-08" db="EMBL/GenBank/DDBJ databases">
        <title>Genome public.</title>
        <authorList>
            <person name="Liu C."/>
            <person name="Sun Q."/>
        </authorList>
    </citation>
    <scope>NUCLEOTIDE SEQUENCE [LARGE SCALE GENOMIC DNA]</scope>
    <source>
        <strain evidence="2 3">BX0805</strain>
    </source>
</reference>
<keyword evidence="1" id="KW-0472">Membrane</keyword>
<dbReference type="EMBL" id="JACOQH010000004">
    <property type="protein sequence ID" value="MBC5753880.1"/>
    <property type="molecule type" value="Genomic_DNA"/>
</dbReference>
<sequence>MKKVQDKGKIVKTNTGKSIDILKNTLGYNEIRTYFISFYSKKNKKRKPSNVSEKLAIVISTLTILYWGLKTVYFSYLAGGACYYNVSWNDIYVNQNFTCQFVLYLTSILIIGFFTILFMNIWVSDSFIFLKVIKSVFLWLIEGGVILLIAIVKVYAFDVNKIINEMCEYKKIEWINIVIVLFFTVVGLNYFGIVALGANKREERKNRKNIKKKSCCKNKGKSKDKLWLVVIIYVIFIGIVWFYGWVKEVTQTNYKIIKYGISQNGYTNDKYVIETDEEYPEYVVIMENQDYYICERVKKDLVIDTSSQILIEKNNVEVKKVTKHYNKQ</sequence>
<evidence type="ECO:0000256" key="1">
    <source>
        <dbReference type="SAM" id="Phobius"/>
    </source>
</evidence>
<organism evidence="2 3">
    <name type="scientific">Roseburia yibonii</name>
    <dbReference type="NCBI Taxonomy" id="2763063"/>
    <lineage>
        <taxon>Bacteria</taxon>
        <taxon>Bacillati</taxon>
        <taxon>Bacillota</taxon>
        <taxon>Clostridia</taxon>
        <taxon>Lachnospirales</taxon>
        <taxon>Lachnospiraceae</taxon>
        <taxon>Roseburia</taxon>
    </lineage>
</organism>
<dbReference type="Proteomes" id="UP000621540">
    <property type="component" value="Unassembled WGS sequence"/>
</dbReference>
<dbReference type="RefSeq" id="WP_186982093.1">
    <property type="nucleotide sequence ID" value="NZ_JACOQH010000004.1"/>
</dbReference>
<proteinExistence type="predicted"/>
<keyword evidence="1" id="KW-0812">Transmembrane</keyword>
<keyword evidence="3" id="KW-1185">Reference proteome</keyword>
<comment type="caution">
    <text evidence="2">The sequence shown here is derived from an EMBL/GenBank/DDBJ whole genome shotgun (WGS) entry which is preliminary data.</text>
</comment>
<feature type="transmembrane region" description="Helical" evidence="1">
    <location>
        <begin position="101"/>
        <end position="124"/>
    </location>
</feature>
<evidence type="ECO:0000313" key="2">
    <source>
        <dbReference type="EMBL" id="MBC5753880.1"/>
    </source>
</evidence>
<feature type="transmembrane region" description="Helical" evidence="1">
    <location>
        <begin position="136"/>
        <end position="157"/>
    </location>
</feature>
<protein>
    <submittedName>
        <fullName evidence="2">Uncharacterized protein</fullName>
    </submittedName>
</protein>
<accession>A0ABR7IAG7</accession>
<keyword evidence="1" id="KW-1133">Transmembrane helix</keyword>
<evidence type="ECO:0000313" key="3">
    <source>
        <dbReference type="Proteomes" id="UP000621540"/>
    </source>
</evidence>